<feature type="region of interest" description="Disordered" evidence="3">
    <location>
        <begin position="381"/>
        <end position="424"/>
    </location>
</feature>
<dbReference type="PROSITE" id="PS51257">
    <property type="entry name" value="PROKAR_LIPOPROTEIN"/>
    <property type="match status" value="1"/>
</dbReference>
<dbReference type="GO" id="GO:0022857">
    <property type="term" value="F:transmembrane transporter activity"/>
    <property type="evidence" value="ECO:0007669"/>
    <property type="project" value="InterPro"/>
</dbReference>
<dbReference type="KEGG" id="aagg:ETAA8_48850"/>
<organism evidence="9 10">
    <name type="scientific">Anatilimnocola aggregata</name>
    <dbReference type="NCBI Taxonomy" id="2528021"/>
    <lineage>
        <taxon>Bacteria</taxon>
        <taxon>Pseudomonadati</taxon>
        <taxon>Planctomycetota</taxon>
        <taxon>Planctomycetia</taxon>
        <taxon>Pirellulales</taxon>
        <taxon>Pirellulaceae</taxon>
        <taxon>Anatilimnocola</taxon>
    </lineage>
</organism>
<evidence type="ECO:0000313" key="9">
    <source>
        <dbReference type="EMBL" id="QDU29770.1"/>
    </source>
</evidence>
<evidence type="ECO:0000256" key="3">
    <source>
        <dbReference type="SAM" id="MobiDB-lite"/>
    </source>
</evidence>
<dbReference type="SUPFAM" id="SSF111369">
    <property type="entry name" value="HlyD-like secretion proteins"/>
    <property type="match status" value="1"/>
</dbReference>
<evidence type="ECO:0000259" key="5">
    <source>
        <dbReference type="Pfam" id="PF25876"/>
    </source>
</evidence>
<feature type="chain" id="PRO_5021697687" evidence="4">
    <location>
        <begin position="26"/>
        <end position="424"/>
    </location>
</feature>
<dbReference type="Gene3D" id="2.40.50.100">
    <property type="match status" value="1"/>
</dbReference>
<dbReference type="InterPro" id="IPR058626">
    <property type="entry name" value="MdtA-like_b-barrel"/>
</dbReference>
<dbReference type="GO" id="GO:0046677">
    <property type="term" value="P:response to antibiotic"/>
    <property type="evidence" value="ECO:0007669"/>
    <property type="project" value="TreeGrafter"/>
</dbReference>
<dbReference type="NCBIfam" id="TIGR01730">
    <property type="entry name" value="RND_mfp"/>
    <property type="match status" value="1"/>
</dbReference>
<dbReference type="InterPro" id="IPR058627">
    <property type="entry name" value="MdtA-like_C"/>
</dbReference>
<evidence type="ECO:0000256" key="1">
    <source>
        <dbReference type="ARBA" id="ARBA00004196"/>
    </source>
</evidence>
<dbReference type="Gene3D" id="2.40.420.20">
    <property type="match status" value="1"/>
</dbReference>
<proteinExistence type="inferred from homology"/>
<evidence type="ECO:0000259" key="8">
    <source>
        <dbReference type="Pfam" id="PF25967"/>
    </source>
</evidence>
<evidence type="ECO:0000256" key="4">
    <source>
        <dbReference type="SAM" id="SignalP"/>
    </source>
</evidence>
<feature type="domain" description="Multidrug resistance protein MdtA-like barrel-sandwich hybrid" evidence="6">
    <location>
        <begin position="67"/>
        <end position="202"/>
    </location>
</feature>
<dbReference type="Gene3D" id="1.10.287.470">
    <property type="entry name" value="Helix hairpin bin"/>
    <property type="match status" value="1"/>
</dbReference>
<feature type="compositionally biased region" description="Polar residues" evidence="3">
    <location>
        <begin position="415"/>
        <end position="424"/>
    </location>
</feature>
<dbReference type="EMBL" id="CP036274">
    <property type="protein sequence ID" value="QDU29770.1"/>
    <property type="molecule type" value="Genomic_DNA"/>
</dbReference>
<dbReference type="Pfam" id="PF25967">
    <property type="entry name" value="RND-MFP_C"/>
    <property type="match status" value="1"/>
</dbReference>
<dbReference type="Proteomes" id="UP000315017">
    <property type="component" value="Chromosome"/>
</dbReference>
<dbReference type="InterPro" id="IPR006143">
    <property type="entry name" value="RND_pump_MFP"/>
</dbReference>
<dbReference type="GO" id="GO:0030313">
    <property type="term" value="C:cell envelope"/>
    <property type="evidence" value="ECO:0007669"/>
    <property type="project" value="UniProtKB-SubCell"/>
</dbReference>
<feature type="compositionally biased region" description="Basic and acidic residues" evidence="3">
    <location>
        <begin position="397"/>
        <end position="406"/>
    </location>
</feature>
<name>A0A517YHQ5_9BACT</name>
<dbReference type="FunFam" id="2.40.420.20:FF:000001">
    <property type="entry name" value="Efflux RND transporter periplasmic adaptor subunit"/>
    <property type="match status" value="1"/>
</dbReference>
<dbReference type="Pfam" id="PF25876">
    <property type="entry name" value="HH_MFP_RND"/>
    <property type="match status" value="1"/>
</dbReference>
<evidence type="ECO:0000259" key="6">
    <source>
        <dbReference type="Pfam" id="PF25917"/>
    </source>
</evidence>
<dbReference type="Pfam" id="PF25917">
    <property type="entry name" value="BSH_RND"/>
    <property type="match status" value="1"/>
</dbReference>
<comment type="subcellular location">
    <subcellularLocation>
        <location evidence="1">Cell envelope</location>
    </subcellularLocation>
</comment>
<comment type="similarity">
    <text evidence="2">Belongs to the membrane fusion protein (MFP) (TC 8.A.1) family.</text>
</comment>
<feature type="compositionally biased region" description="Polar residues" evidence="3">
    <location>
        <begin position="231"/>
        <end position="243"/>
    </location>
</feature>
<dbReference type="Pfam" id="PF25944">
    <property type="entry name" value="Beta-barrel_RND"/>
    <property type="match status" value="1"/>
</dbReference>
<feature type="domain" description="Multidrug resistance protein MdtA-like alpha-helical hairpin" evidence="5">
    <location>
        <begin position="107"/>
        <end position="176"/>
    </location>
</feature>
<dbReference type="RefSeq" id="WP_145094106.1">
    <property type="nucleotide sequence ID" value="NZ_CP036274.1"/>
</dbReference>
<feature type="domain" description="Multidrug resistance protein MdtA-like C-terminal permuted SH3" evidence="8">
    <location>
        <begin position="317"/>
        <end position="376"/>
    </location>
</feature>
<evidence type="ECO:0000256" key="2">
    <source>
        <dbReference type="ARBA" id="ARBA00009477"/>
    </source>
</evidence>
<feature type="domain" description="Multidrug resistance protein MdtA-like beta-barrel" evidence="7">
    <location>
        <begin position="212"/>
        <end position="309"/>
    </location>
</feature>
<feature type="signal peptide" evidence="4">
    <location>
        <begin position="1"/>
        <end position="25"/>
    </location>
</feature>
<reference evidence="9 10" key="1">
    <citation type="submission" date="2019-02" db="EMBL/GenBank/DDBJ databases">
        <title>Deep-cultivation of Planctomycetes and their phenomic and genomic characterization uncovers novel biology.</title>
        <authorList>
            <person name="Wiegand S."/>
            <person name="Jogler M."/>
            <person name="Boedeker C."/>
            <person name="Pinto D."/>
            <person name="Vollmers J."/>
            <person name="Rivas-Marin E."/>
            <person name="Kohn T."/>
            <person name="Peeters S.H."/>
            <person name="Heuer A."/>
            <person name="Rast P."/>
            <person name="Oberbeckmann S."/>
            <person name="Bunk B."/>
            <person name="Jeske O."/>
            <person name="Meyerdierks A."/>
            <person name="Storesund J.E."/>
            <person name="Kallscheuer N."/>
            <person name="Luecker S."/>
            <person name="Lage O.M."/>
            <person name="Pohl T."/>
            <person name="Merkel B.J."/>
            <person name="Hornburger P."/>
            <person name="Mueller R.-W."/>
            <person name="Bruemmer F."/>
            <person name="Labrenz M."/>
            <person name="Spormann A.M."/>
            <person name="Op den Camp H."/>
            <person name="Overmann J."/>
            <person name="Amann R."/>
            <person name="Jetten M.S.M."/>
            <person name="Mascher T."/>
            <person name="Medema M.H."/>
            <person name="Devos D.P."/>
            <person name="Kaster A.-K."/>
            <person name="Ovreas L."/>
            <person name="Rohde M."/>
            <person name="Galperin M.Y."/>
            <person name="Jogler C."/>
        </authorList>
    </citation>
    <scope>NUCLEOTIDE SEQUENCE [LARGE SCALE GENOMIC DNA]</scope>
    <source>
        <strain evidence="9 10">ETA_A8</strain>
    </source>
</reference>
<gene>
    <name evidence="9" type="primary">bepF_3</name>
    <name evidence="9" type="ORF">ETAA8_48850</name>
</gene>
<keyword evidence="10" id="KW-1185">Reference proteome</keyword>
<accession>A0A517YHQ5</accession>
<keyword evidence="4" id="KW-0732">Signal</keyword>
<dbReference type="PANTHER" id="PTHR30158">
    <property type="entry name" value="ACRA/E-RELATED COMPONENT OF DRUG EFFLUX TRANSPORTER"/>
    <property type="match status" value="1"/>
</dbReference>
<evidence type="ECO:0000313" key="10">
    <source>
        <dbReference type="Proteomes" id="UP000315017"/>
    </source>
</evidence>
<dbReference type="OrthoDB" id="9816569at2"/>
<dbReference type="PANTHER" id="PTHR30158:SF10">
    <property type="entry name" value="CATION EFFLUX PUMP"/>
    <property type="match status" value="1"/>
</dbReference>
<dbReference type="InterPro" id="IPR058625">
    <property type="entry name" value="MdtA-like_BSH"/>
</dbReference>
<feature type="region of interest" description="Disordered" evidence="3">
    <location>
        <begin position="230"/>
        <end position="253"/>
    </location>
</feature>
<dbReference type="InterPro" id="IPR058624">
    <property type="entry name" value="MdtA-like_HH"/>
</dbReference>
<evidence type="ECO:0000259" key="7">
    <source>
        <dbReference type="Pfam" id="PF25944"/>
    </source>
</evidence>
<sequence length="424" mass="46219" precursor="true">MQKTCPLSLFTAAQSSWLLILGVLAAGCAPQADYVPPPLPNVTVAKPLVVRLTDELEYTGNLQATDSVQIRARVNGYLDKIHFRDGDTVKEGELLFEIEKAPFVAALNSAKAGQLKAEANLALAEAEFKRTEPLVERGALAVQELDVKRANVATAKADVDSAKAAVQQATLNLEYTQVKSPIGGRISRHMVDMGNLVEAQTTILTMIEKYTPIHAYFNVSESDVAVLPQQMEGSPTPDEQPTTAEELKNDKRPPVFLGLPSEVGYPHEGRLDYTQLGIDPRTGTQQRRAYFLNANQQLIPGSFIRIRVPFGDESPKLLVPERAVGVDQRGEYVLIVNVKNVVEERRVVLGSNRSGLRVVLSGLQPDERVIINGLQRVRPTSEVTTEEATELPGVDPELVKTSRDQSSEAVLEPTPVSSTAKAGK</sequence>
<dbReference type="Gene3D" id="2.40.30.170">
    <property type="match status" value="1"/>
</dbReference>
<dbReference type="AlphaFoldDB" id="A0A517YHQ5"/>
<protein>
    <submittedName>
        <fullName evidence="9">Efflux pump periplasmic linker BepF</fullName>
    </submittedName>
</protein>
<dbReference type="GO" id="GO:0005886">
    <property type="term" value="C:plasma membrane"/>
    <property type="evidence" value="ECO:0007669"/>
    <property type="project" value="TreeGrafter"/>
</dbReference>